<dbReference type="GO" id="GO:0065002">
    <property type="term" value="P:intracellular protein transmembrane transport"/>
    <property type="evidence" value="ECO:0007669"/>
    <property type="project" value="TreeGrafter"/>
</dbReference>
<keyword evidence="5" id="KW-1003">Cell membrane</keyword>
<evidence type="ECO:0000256" key="4">
    <source>
        <dbReference type="ARBA" id="ARBA00023136"/>
    </source>
</evidence>
<keyword evidence="2 5" id="KW-0812">Transmembrane</keyword>
<feature type="transmembrane region" description="Helical" evidence="5">
    <location>
        <begin position="149"/>
        <end position="178"/>
    </location>
</feature>
<protein>
    <recommendedName>
        <fullName evidence="5">Sec-independent protein translocase protein TatC</fullName>
    </recommendedName>
</protein>
<gene>
    <name evidence="5 6" type="primary">tatC</name>
    <name evidence="6" type="ORF">DNH61_24395</name>
</gene>
<keyword evidence="3 5" id="KW-1133">Transmembrane helix</keyword>
<comment type="subunit">
    <text evidence="5">Forms a complex with TatA.</text>
</comment>
<name>A0A2W1L2Q9_9BACL</name>
<feature type="transmembrane region" description="Helical" evidence="5">
    <location>
        <begin position="213"/>
        <end position="232"/>
    </location>
</feature>
<dbReference type="PANTHER" id="PTHR30371">
    <property type="entry name" value="SEC-INDEPENDENT PROTEIN TRANSLOCASE PROTEIN TATC"/>
    <property type="match status" value="1"/>
</dbReference>
<dbReference type="EMBL" id="QKRB01000058">
    <property type="protein sequence ID" value="PZD93189.1"/>
    <property type="molecule type" value="Genomic_DNA"/>
</dbReference>
<dbReference type="OrthoDB" id="9777044at2"/>
<feature type="transmembrane region" description="Helical" evidence="5">
    <location>
        <begin position="63"/>
        <end position="84"/>
    </location>
</feature>
<dbReference type="InterPro" id="IPR002033">
    <property type="entry name" value="TatC"/>
</dbReference>
<comment type="function">
    <text evidence="5">Part of the twin-arginine translocation (Tat) system that transports large folded proteins containing a characteristic twin-arginine motif in their signal peptide across membranes.</text>
</comment>
<evidence type="ECO:0000313" key="6">
    <source>
        <dbReference type="EMBL" id="PZD93189.1"/>
    </source>
</evidence>
<evidence type="ECO:0000256" key="1">
    <source>
        <dbReference type="ARBA" id="ARBA00004141"/>
    </source>
</evidence>
<evidence type="ECO:0000256" key="2">
    <source>
        <dbReference type="ARBA" id="ARBA00022692"/>
    </source>
</evidence>
<dbReference type="NCBIfam" id="TIGR00945">
    <property type="entry name" value="tatC"/>
    <property type="match status" value="1"/>
</dbReference>
<dbReference type="RefSeq" id="WP_111149525.1">
    <property type="nucleotide sequence ID" value="NZ_QKRB01000058.1"/>
</dbReference>
<dbReference type="PANTHER" id="PTHR30371:SF4">
    <property type="entry name" value="SEC-INDEPENDENT PROTEIN TRANSLOCASE PROTEIN TATCD"/>
    <property type="match status" value="1"/>
</dbReference>
<evidence type="ECO:0000256" key="5">
    <source>
        <dbReference type="HAMAP-Rule" id="MF_00902"/>
    </source>
</evidence>
<dbReference type="PRINTS" id="PR01840">
    <property type="entry name" value="TATCFAMILY"/>
</dbReference>
<accession>A0A2W1L2Q9</accession>
<feature type="transmembrane region" description="Helical" evidence="5">
    <location>
        <begin position="190"/>
        <end position="207"/>
    </location>
</feature>
<comment type="subcellular location">
    <subcellularLocation>
        <location evidence="5">Cell membrane</location>
        <topology evidence="5">Multi-pass membrane protein</topology>
    </subcellularLocation>
    <subcellularLocation>
        <location evidence="1">Membrane</location>
        <topology evidence="1">Multi-pass membrane protein</topology>
    </subcellularLocation>
</comment>
<dbReference type="GO" id="GO:0009977">
    <property type="term" value="F:proton motive force dependent protein transmembrane transporter activity"/>
    <property type="evidence" value="ECO:0007669"/>
    <property type="project" value="TreeGrafter"/>
</dbReference>
<dbReference type="GO" id="GO:0043953">
    <property type="term" value="P:protein transport by the Tat complex"/>
    <property type="evidence" value="ECO:0007669"/>
    <property type="project" value="UniProtKB-UniRule"/>
</dbReference>
<dbReference type="HAMAP" id="MF_00902">
    <property type="entry name" value="TatC"/>
    <property type="match status" value="1"/>
</dbReference>
<dbReference type="Proteomes" id="UP000249522">
    <property type="component" value="Unassembled WGS sequence"/>
</dbReference>
<keyword evidence="5" id="KW-0653">Protein transport</keyword>
<organism evidence="6 7">
    <name type="scientific">Paenibacillus sambharensis</name>
    <dbReference type="NCBI Taxonomy" id="1803190"/>
    <lineage>
        <taxon>Bacteria</taxon>
        <taxon>Bacillati</taxon>
        <taxon>Bacillota</taxon>
        <taxon>Bacilli</taxon>
        <taxon>Bacillales</taxon>
        <taxon>Paenibacillaceae</taxon>
        <taxon>Paenibacillus</taxon>
    </lineage>
</organism>
<comment type="similarity">
    <text evidence="5">Belongs to the TatC family.</text>
</comment>
<sequence>MDKNANDMNVFGHLEEMRSRLIRTLIAFVVSMAAAFLYVGDIYDWLVRGMDQKLAVLGPSDVLWVYFMIAGVVAIAVTLPIAAYQVWRFVQPAVPDQARKSTLMFIPAISILFLVGISFGYFILFPMVLHFMQNMAADDFTIMYTAQKYFTFMIHMTLPFGLLFEMPAVVMFLTKLGILNPMKLAKVRKLAYFVLVIIAVTVTPPDFLSDIMVIVPLFLLYEISISISRLVYRKQLAAAEDSDGENLKPSA</sequence>
<keyword evidence="5" id="KW-0813">Transport</keyword>
<evidence type="ECO:0000256" key="3">
    <source>
        <dbReference type="ARBA" id="ARBA00022989"/>
    </source>
</evidence>
<reference evidence="6 7" key="1">
    <citation type="submission" date="2018-06" db="EMBL/GenBank/DDBJ databases">
        <title>Paenibacillus imtechensis sp. nov.</title>
        <authorList>
            <person name="Pinnaka A.K."/>
            <person name="Singh H."/>
            <person name="Kaur M."/>
        </authorList>
    </citation>
    <scope>NUCLEOTIDE SEQUENCE [LARGE SCALE GENOMIC DNA]</scope>
    <source>
        <strain evidence="6 7">SMB1</strain>
    </source>
</reference>
<evidence type="ECO:0000313" key="7">
    <source>
        <dbReference type="Proteomes" id="UP000249522"/>
    </source>
</evidence>
<feature type="transmembrane region" description="Helical" evidence="5">
    <location>
        <begin position="21"/>
        <end position="43"/>
    </location>
</feature>
<dbReference type="AlphaFoldDB" id="A0A2W1L2Q9"/>
<dbReference type="Pfam" id="PF00902">
    <property type="entry name" value="TatC"/>
    <property type="match status" value="1"/>
</dbReference>
<keyword evidence="4 5" id="KW-0472">Membrane</keyword>
<proteinExistence type="inferred from homology"/>
<dbReference type="GO" id="GO:0033281">
    <property type="term" value="C:TAT protein transport complex"/>
    <property type="evidence" value="ECO:0007669"/>
    <property type="project" value="UniProtKB-UniRule"/>
</dbReference>
<feature type="transmembrane region" description="Helical" evidence="5">
    <location>
        <begin position="105"/>
        <end position="129"/>
    </location>
</feature>
<comment type="caution">
    <text evidence="6">The sequence shown here is derived from an EMBL/GenBank/DDBJ whole genome shotgun (WGS) entry which is preliminary data.</text>
</comment>
<keyword evidence="5" id="KW-0811">Translocation</keyword>
<keyword evidence="7" id="KW-1185">Reference proteome</keyword>